<dbReference type="Gramene" id="Psat04G0639100-T1">
    <property type="protein sequence ID" value="KAI5423416.1"/>
    <property type="gene ID" value="KIW84_046391"/>
</dbReference>
<dbReference type="PANTHER" id="PTHR43176:SF4">
    <property type="entry name" value="3-HYDROXYISOBUTYRYL-COA HYDROLASE-LIKE PROTEIN 1, MITOCHONDRIAL"/>
    <property type="match status" value="1"/>
</dbReference>
<comment type="pathway">
    <text evidence="2">Amino-acid degradation; L-valine degradation.</text>
</comment>
<comment type="similarity">
    <text evidence="2">Belongs to the enoyl-CoA hydratase/isomerase family.</text>
</comment>
<organism evidence="4 5">
    <name type="scientific">Pisum sativum</name>
    <name type="common">Garden pea</name>
    <name type="synonym">Lathyrus oleraceus</name>
    <dbReference type="NCBI Taxonomy" id="3888"/>
    <lineage>
        <taxon>Eukaryota</taxon>
        <taxon>Viridiplantae</taxon>
        <taxon>Streptophyta</taxon>
        <taxon>Embryophyta</taxon>
        <taxon>Tracheophyta</taxon>
        <taxon>Spermatophyta</taxon>
        <taxon>Magnoliopsida</taxon>
        <taxon>eudicotyledons</taxon>
        <taxon>Gunneridae</taxon>
        <taxon>Pentapetalae</taxon>
        <taxon>rosids</taxon>
        <taxon>fabids</taxon>
        <taxon>Fabales</taxon>
        <taxon>Fabaceae</taxon>
        <taxon>Papilionoideae</taxon>
        <taxon>50 kb inversion clade</taxon>
        <taxon>NPAAA clade</taxon>
        <taxon>Hologalegina</taxon>
        <taxon>IRL clade</taxon>
        <taxon>Fabeae</taxon>
        <taxon>Lathyrus</taxon>
    </lineage>
</organism>
<comment type="caution">
    <text evidence="4">The sequence shown here is derived from an EMBL/GenBank/DDBJ whole genome shotgun (WGS) entry which is preliminary data.</text>
</comment>
<dbReference type="AlphaFoldDB" id="A0A9D4XLQ8"/>
<dbReference type="EC" id="3.1.2.4" evidence="2"/>
<gene>
    <name evidence="4" type="ORF">KIW84_046391</name>
</gene>
<dbReference type="Pfam" id="PF16113">
    <property type="entry name" value="ECH_2"/>
    <property type="match status" value="1"/>
</dbReference>
<evidence type="ECO:0000313" key="5">
    <source>
        <dbReference type="Proteomes" id="UP001058974"/>
    </source>
</evidence>
<evidence type="ECO:0000313" key="4">
    <source>
        <dbReference type="EMBL" id="KAI5423416.1"/>
    </source>
</evidence>
<evidence type="ECO:0000259" key="3">
    <source>
        <dbReference type="Pfam" id="PF16113"/>
    </source>
</evidence>
<dbReference type="InterPro" id="IPR032259">
    <property type="entry name" value="HIBYL-CoA-H"/>
</dbReference>
<keyword evidence="5" id="KW-1185">Reference proteome</keyword>
<keyword evidence="1 2" id="KW-0378">Hydrolase</keyword>
<dbReference type="PANTHER" id="PTHR43176">
    <property type="entry name" value="3-HYDROXYISOBUTYRYL-COA HYDROLASE-RELATED"/>
    <property type="match status" value="1"/>
</dbReference>
<dbReference type="Proteomes" id="UP001058974">
    <property type="component" value="Chromosome 4"/>
</dbReference>
<comment type="function">
    <text evidence="2">Hydrolyzes 3-hydroxyisobutyryl-CoA (HIBYL-CoA), a saline catabolite. Has high activity toward isobutyryl-CoA. Could be an isobutyryl-CoA dehydrogenase that functions in valine catabolism.</text>
</comment>
<reference evidence="4 5" key="1">
    <citation type="journal article" date="2022" name="Nat. Genet.">
        <title>Improved pea reference genome and pan-genome highlight genomic features and evolutionary characteristics.</title>
        <authorList>
            <person name="Yang T."/>
            <person name="Liu R."/>
            <person name="Luo Y."/>
            <person name="Hu S."/>
            <person name="Wang D."/>
            <person name="Wang C."/>
            <person name="Pandey M.K."/>
            <person name="Ge S."/>
            <person name="Xu Q."/>
            <person name="Li N."/>
            <person name="Li G."/>
            <person name="Huang Y."/>
            <person name="Saxena R.K."/>
            <person name="Ji Y."/>
            <person name="Li M."/>
            <person name="Yan X."/>
            <person name="He Y."/>
            <person name="Liu Y."/>
            <person name="Wang X."/>
            <person name="Xiang C."/>
            <person name="Varshney R.K."/>
            <person name="Ding H."/>
            <person name="Gao S."/>
            <person name="Zong X."/>
        </authorList>
    </citation>
    <scope>NUCLEOTIDE SEQUENCE [LARGE SCALE GENOMIC DNA]</scope>
    <source>
        <strain evidence="4 5">cv. Zhongwan 6</strain>
    </source>
</reference>
<protein>
    <recommendedName>
        <fullName evidence="2">3-hydroxyisobutyryl-CoA hydrolase</fullName>
        <shortName evidence="2">HIB-CoA hydrolase</shortName>
        <shortName evidence="2">HIBYL-CoA-H</shortName>
        <ecNumber evidence="2">3.1.2.4</ecNumber>
    </recommendedName>
    <alternativeName>
        <fullName evidence="2">3-hydroxyisobutyryl-coenzyme A hydrolase</fullName>
    </alternativeName>
</protein>
<dbReference type="GO" id="GO:0003860">
    <property type="term" value="F:3-hydroxyisobutyryl-CoA hydrolase activity"/>
    <property type="evidence" value="ECO:0007669"/>
    <property type="project" value="UniProtKB-UniRule"/>
</dbReference>
<feature type="domain" description="Enoyl-CoA hydratase/isomerase" evidence="3">
    <location>
        <begin position="14"/>
        <end position="112"/>
    </location>
</feature>
<dbReference type="EMBL" id="JAMSHJ010000004">
    <property type="protein sequence ID" value="KAI5423416.1"/>
    <property type="molecule type" value="Genomic_DNA"/>
</dbReference>
<sequence length="128" mass="13580">MFIMMSNLYVILNFLKGSGRAFAAGGDIVALYRFIKEGNMEACKEMARTVYSFIYLLALLNGITMGGGGGISVPGTFLVATGTTVFAIPEVLIGFHPDAAASFYLSRLPGHLEGGGELQLARFDNCSG</sequence>
<evidence type="ECO:0000256" key="2">
    <source>
        <dbReference type="RuleBase" id="RU369070"/>
    </source>
</evidence>
<dbReference type="GO" id="GO:0006574">
    <property type="term" value="P:L-valine catabolic process"/>
    <property type="evidence" value="ECO:0007669"/>
    <property type="project" value="UniProtKB-UniRule"/>
</dbReference>
<dbReference type="Gene3D" id="3.90.226.10">
    <property type="entry name" value="2-enoyl-CoA Hydratase, Chain A, domain 1"/>
    <property type="match status" value="1"/>
</dbReference>
<proteinExistence type="inferred from homology"/>
<dbReference type="InterPro" id="IPR029045">
    <property type="entry name" value="ClpP/crotonase-like_dom_sf"/>
</dbReference>
<comment type="catalytic activity">
    <reaction evidence="2">
        <text>3-hydroxy-2-methylpropanoyl-CoA + H2O = 3-hydroxy-2-methylpropanoate + CoA + H(+)</text>
        <dbReference type="Rhea" id="RHEA:20888"/>
        <dbReference type="ChEBI" id="CHEBI:11805"/>
        <dbReference type="ChEBI" id="CHEBI:15377"/>
        <dbReference type="ChEBI" id="CHEBI:15378"/>
        <dbReference type="ChEBI" id="CHEBI:57287"/>
        <dbReference type="ChEBI" id="CHEBI:57340"/>
        <dbReference type="EC" id="3.1.2.4"/>
    </reaction>
</comment>
<dbReference type="InterPro" id="IPR045004">
    <property type="entry name" value="ECH_dom"/>
</dbReference>
<name>A0A9D4XLQ8_PEA</name>
<dbReference type="SUPFAM" id="SSF52096">
    <property type="entry name" value="ClpP/crotonase"/>
    <property type="match status" value="1"/>
</dbReference>
<evidence type="ECO:0000256" key="1">
    <source>
        <dbReference type="ARBA" id="ARBA00022801"/>
    </source>
</evidence>
<accession>A0A9D4XLQ8</accession>